<name>A0A8T3A3N3_DENNO</name>
<dbReference type="OrthoDB" id="693960at2759"/>
<gene>
    <name evidence="8" type="ORF">KFK09_028568</name>
</gene>
<dbReference type="SMART" id="SM00774">
    <property type="entry name" value="WRKY"/>
    <property type="match status" value="1"/>
</dbReference>
<keyword evidence="2" id="KW-0805">Transcription regulation</keyword>
<evidence type="ECO:0000313" key="9">
    <source>
        <dbReference type="Proteomes" id="UP000829196"/>
    </source>
</evidence>
<accession>A0A8T3A3N3</accession>
<protein>
    <recommendedName>
        <fullName evidence="7">WRKY domain-containing protein</fullName>
    </recommendedName>
</protein>
<dbReference type="GO" id="GO:0043565">
    <property type="term" value="F:sequence-specific DNA binding"/>
    <property type="evidence" value="ECO:0007669"/>
    <property type="project" value="InterPro"/>
</dbReference>
<feature type="domain" description="WRKY" evidence="7">
    <location>
        <begin position="310"/>
        <end position="376"/>
    </location>
</feature>
<proteinExistence type="predicted"/>
<dbReference type="Proteomes" id="UP000829196">
    <property type="component" value="Unassembled WGS sequence"/>
</dbReference>
<dbReference type="AlphaFoldDB" id="A0A8T3A3N3"/>
<dbReference type="InterPro" id="IPR044810">
    <property type="entry name" value="WRKY_plant"/>
</dbReference>
<reference evidence="8" key="1">
    <citation type="journal article" date="2022" name="Front. Genet.">
        <title>Chromosome-Scale Assembly of the Dendrobium nobile Genome Provides Insights Into the Molecular Mechanism of the Biosynthesis of the Medicinal Active Ingredient of Dendrobium.</title>
        <authorList>
            <person name="Xu Q."/>
            <person name="Niu S.-C."/>
            <person name="Li K.-L."/>
            <person name="Zheng P.-J."/>
            <person name="Zhang X.-J."/>
            <person name="Jia Y."/>
            <person name="Liu Y."/>
            <person name="Niu Y.-X."/>
            <person name="Yu L.-H."/>
            <person name="Chen D.-F."/>
            <person name="Zhang G.-Q."/>
        </authorList>
    </citation>
    <scope>NUCLEOTIDE SEQUENCE</scope>
    <source>
        <tissue evidence="8">Leaf</tissue>
    </source>
</reference>
<evidence type="ECO:0000256" key="1">
    <source>
        <dbReference type="ARBA" id="ARBA00004123"/>
    </source>
</evidence>
<evidence type="ECO:0000259" key="7">
    <source>
        <dbReference type="PROSITE" id="PS50811"/>
    </source>
</evidence>
<dbReference type="GO" id="GO:0003700">
    <property type="term" value="F:DNA-binding transcription factor activity"/>
    <property type="evidence" value="ECO:0007669"/>
    <property type="project" value="InterPro"/>
</dbReference>
<dbReference type="InterPro" id="IPR036576">
    <property type="entry name" value="WRKY_dom_sf"/>
</dbReference>
<dbReference type="SUPFAM" id="SSF118290">
    <property type="entry name" value="WRKY DNA-binding domain"/>
    <property type="match status" value="1"/>
</dbReference>
<dbReference type="PROSITE" id="PS50811">
    <property type="entry name" value="WRKY"/>
    <property type="match status" value="1"/>
</dbReference>
<evidence type="ECO:0000256" key="3">
    <source>
        <dbReference type="ARBA" id="ARBA00023125"/>
    </source>
</evidence>
<dbReference type="EMBL" id="JAGYWB010000019">
    <property type="protein sequence ID" value="KAI0488729.1"/>
    <property type="molecule type" value="Genomic_DNA"/>
</dbReference>
<dbReference type="Gene3D" id="2.20.25.80">
    <property type="entry name" value="WRKY domain"/>
    <property type="match status" value="1"/>
</dbReference>
<evidence type="ECO:0000256" key="2">
    <source>
        <dbReference type="ARBA" id="ARBA00023015"/>
    </source>
</evidence>
<keyword evidence="9" id="KW-1185">Reference proteome</keyword>
<evidence type="ECO:0000256" key="6">
    <source>
        <dbReference type="SAM" id="MobiDB-lite"/>
    </source>
</evidence>
<comment type="caution">
    <text evidence="8">The sequence shown here is derived from an EMBL/GenBank/DDBJ whole genome shotgun (WGS) entry which is preliminary data.</text>
</comment>
<comment type="subcellular location">
    <subcellularLocation>
        <location evidence="1">Nucleus</location>
    </subcellularLocation>
</comment>
<sequence>MTEHLKLTPADTPTVAYTATRGRNFSYRGRGRSYSDTSQSHRSTPPMNYGRGKSTPYQCVFCQICGKSGHSVLHCWYRSDLTYTPPAVSPTKAFYSATSPTSPDWYLDSGAIAHITADASQLETLRRVHWSYNPSQILIEPATNTIDDLHQATVPSLIDLLLMGSNNGSSISLDLSIGTLQFSNSCMKQHNKINKLPLIHGSTKMEEKEIYSSQIEAEMLDEMNRVVAENRRLSTMLAAISERHRALRVQVLEMINSTSSSSSTKPAPKKRNCEGSLGYRESVNASYKVNCAKEEVRETRPRISRMYIRSDGLVVRDGYHWRKYGQKVIRDNPYPRAYFRCSFAPVCPVKKKVQRCTEDHSVLVVTYEGEHNHVQPLPGDSLNCLR</sequence>
<evidence type="ECO:0000313" key="8">
    <source>
        <dbReference type="EMBL" id="KAI0488729.1"/>
    </source>
</evidence>
<dbReference type="InterPro" id="IPR003657">
    <property type="entry name" value="WRKY_dom"/>
</dbReference>
<keyword evidence="5" id="KW-0539">Nucleus</keyword>
<organism evidence="8 9">
    <name type="scientific">Dendrobium nobile</name>
    <name type="common">Orchid</name>
    <dbReference type="NCBI Taxonomy" id="94219"/>
    <lineage>
        <taxon>Eukaryota</taxon>
        <taxon>Viridiplantae</taxon>
        <taxon>Streptophyta</taxon>
        <taxon>Embryophyta</taxon>
        <taxon>Tracheophyta</taxon>
        <taxon>Spermatophyta</taxon>
        <taxon>Magnoliopsida</taxon>
        <taxon>Liliopsida</taxon>
        <taxon>Asparagales</taxon>
        <taxon>Orchidaceae</taxon>
        <taxon>Epidendroideae</taxon>
        <taxon>Malaxideae</taxon>
        <taxon>Dendrobiinae</taxon>
        <taxon>Dendrobium</taxon>
    </lineage>
</organism>
<dbReference type="Pfam" id="PF03106">
    <property type="entry name" value="WRKY"/>
    <property type="match status" value="1"/>
</dbReference>
<keyword evidence="4" id="KW-0804">Transcription</keyword>
<feature type="region of interest" description="Disordered" evidence="6">
    <location>
        <begin position="26"/>
        <end position="49"/>
    </location>
</feature>
<dbReference type="PANTHER" id="PTHR31429">
    <property type="entry name" value="WRKY TRANSCRIPTION FACTOR 36-RELATED"/>
    <property type="match status" value="1"/>
</dbReference>
<dbReference type="SMR" id="A0A8T3A3N3"/>
<feature type="compositionally biased region" description="Polar residues" evidence="6">
    <location>
        <begin position="34"/>
        <end position="46"/>
    </location>
</feature>
<keyword evidence="3" id="KW-0238">DNA-binding</keyword>
<dbReference type="GO" id="GO:0005634">
    <property type="term" value="C:nucleus"/>
    <property type="evidence" value="ECO:0007669"/>
    <property type="project" value="UniProtKB-SubCell"/>
</dbReference>
<evidence type="ECO:0000256" key="5">
    <source>
        <dbReference type="ARBA" id="ARBA00023242"/>
    </source>
</evidence>
<dbReference type="PANTHER" id="PTHR31429:SF3">
    <property type="entry name" value="WRKY TRANSCRIPTION FACTOR 40-RELATED"/>
    <property type="match status" value="1"/>
</dbReference>
<evidence type="ECO:0000256" key="4">
    <source>
        <dbReference type="ARBA" id="ARBA00023163"/>
    </source>
</evidence>